<evidence type="ECO:0000259" key="2">
    <source>
        <dbReference type="SMART" id="SM00899"/>
    </source>
</evidence>
<comment type="caution">
    <text evidence="3">The sequence shown here is derived from an EMBL/GenBank/DDBJ whole genome shotgun (WGS) entry which is preliminary data.</text>
</comment>
<keyword evidence="1" id="KW-0408">Iron</keyword>
<accession>A0A9D1LUM8</accession>
<dbReference type="InterPro" id="IPR038157">
    <property type="entry name" value="FeoA_core_dom"/>
</dbReference>
<reference evidence="3" key="2">
    <citation type="journal article" date="2021" name="PeerJ">
        <title>Extensive microbial diversity within the chicken gut microbiome revealed by metagenomics and culture.</title>
        <authorList>
            <person name="Gilroy R."/>
            <person name="Ravi A."/>
            <person name="Getino M."/>
            <person name="Pursley I."/>
            <person name="Horton D.L."/>
            <person name="Alikhan N.F."/>
            <person name="Baker D."/>
            <person name="Gharbi K."/>
            <person name="Hall N."/>
            <person name="Watson M."/>
            <person name="Adriaenssens E.M."/>
            <person name="Foster-Nyarko E."/>
            <person name="Jarju S."/>
            <person name="Secka A."/>
            <person name="Antonio M."/>
            <person name="Oren A."/>
            <person name="Chaudhuri R.R."/>
            <person name="La Ragione R."/>
            <person name="Hildebrand F."/>
            <person name="Pallen M.J."/>
        </authorList>
    </citation>
    <scope>NUCLEOTIDE SEQUENCE</scope>
    <source>
        <strain evidence="3">ChiSjej4B22-9803</strain>
    </source>
</reference>
<dbReference type="SUPFAM" id="SSF50037">
    <property type="entry name" value="C-terminal domain of transcriptional repressors"/>
    <property type="match status" value="1"/>
</dbReference>
<reference evidence="3" key="1">
    <citation type="submission" date="2020-10" db="EMBL/GenBank/DDBJ databases">
        <authorList>
            <person name="Gilroy R."/>
        </authorList>
    </citation>
    <scope>NUCLEOTIDE SEQUENCE</scope>
    <source>
        <strain evidence="3">ChiSjej4B22-9803</strain>
    </source>
</reference>
<proteinExistence type="predicted"/>
<dbReference type="Pfam" id="PF04023">
    <property type="entry name" value="FeoA"/>
    <property type="match status" value="1"/>
</dbReference>
<dbReference type="SMART" id="SM00899">
    <property type="entry name" value="FeoA"/>
    <property type="match status" value="1"/>
</dbReference>
<dbReference type="GO" id="GO:0046914">
    <property type="term" value="F:transition metal ion binding"/>
    <property type="evidence" value="ECO:0007669"/>
    <property type="project" value="InterPro"/>
</dbReference>
<feature type="domain" description="Ferrous iron transporter FeoA-like" evidence="2">
    <location>
        <begin position="1"/>
        <end position="73"/>
    </location>
</feature>
<gene>
    <name evidence="3" type="ORF">IAB04_03495</name>
</gene>
<dbReference type="InterPro" id="IPR007167">
    <property type="entry name" value="Fe-transptr_FeoA-like"/>
</dbReference>
<organism evidence="3 4">
    <name type="scientific">Candidatus Avimonoglobus intestinipullorum</name>
    <dbReference type="NCBI Taxonomy" id="2840699"/>
    <lineage>
        <taxon>Bacteria</taxon>
        <taxon>Bacillati</taxon>
        <taxon>Bacillota</taxon>
        <taxon>Clostridia</taxon>
        <taxon>Eubacteriales</taxon>
        <taxon>Candidatus Avimonoglobus</taxon>
    </lineage>
</organism>
<dbReference type="AlphaFoldDB" id="A0A9D1LUM8"/>
<dbReference type="InterPro" id="IPR008988">
    <property type="entry name" value="Transcriptional_repressor_C"/>
</dbReference>
<name>A0A9D1LUM8_9FIRM</name>
<sequence>MRMSELRPGQRAVLAAMGQGSPVLERLRYMGFSDGAQVELAHVNFGKTLAAFIIDDSIIALRPEDCRRIEVVPL</sequence>
<evidence type="ECO:0000313" key="4">
    <source>
        <dbReference type="Proteomes" id="UP000824111"/>
    </source>
</evidence>
<evidence type="ECO:0000256" key="1">
    <source>
        <dbReference type="ARBA" id="ARBA00023004"/>
    </source>
</evidence>
<dbReference type="Proteomes" id="UP000824111">
    <property type="component" value="Unassembled WGS sequence"/>
</dbReference>
<protein>
    <submittedName>
        <fullName evidence="3">Ferrous iron transport protein A</fullName>
    </submittedName>
</protein>
<dbReference type="EMBL" id="DVND01000093">
    <property type="protein sequence ID" value="HIU48403.1"/>
    <property type="molecule type" value="Genomic_DNA"/>
</dbReference>
<evidence type="ECO:0000313" key="3">
    <source>
        <dbReference type="EMBL" id="HIU48403.1"/>
    </source>
</evidence>
<dbReference type="Gene3D" id="2.30.30.90">
    <property type="match status" value="1"/>
</dbReference>